<comment type="caution">
    <text evidence="2">The sequence shown here is derived from an EMBL/GenBank/DDBJ whole genome shotgun (WGS) entry which is preliminary data.</text>
</comment>
<protein>
    <recommendedName>
        <fullName evidence="4">Fungal N-terminal domain-containing protein</fullName>
    </recommendedName>
</protein>
<reference evidence="2" key="1">
    <citation type="submission" date="2020-02" db="EMBL/GenBank/DDBJ databases">
        <authorList>
            <person name="Palmer J.M."/>
        </authorList>
    </citation>
    <scope>NUCLEOTIDE SEQUENCE</scope>
    <source>
        <strain evidence="2">EPUS1.4</strain>
        <tissue evidence="2">Thallus</tissue>
    </source>
</reference>
<feature type="compositionally biased region" description="Low complexity" evidence="1">
    <location>
        <begin position="223"/>
        <end position="233"/>
    </location>
</feature>
<dbReference type="EMBL" id="JAACFV010000165">
    <property type="protein sequence ID" value="KAF7503713.1"/>
    <property type="molecule type" value="Genomic_DNA"/>
</dbReference>
<keyword evidence="3" id="KW-1185">Reference proteome</keyword>
<evidence type="ECO:0008006" key="4">
    <source>
        <dbReference type="Google" id="ProtNLM"/>
    </source>
</evidence>
<proteinExistence type="predicted"/>
<evidence type="ECO:0000313" key="2">
    <source>
        <dbReference type="EMBL" id="KAF7503713.1"/>
    </source>
</evidence>
<sequence>MSEIAGVDLATSLLHLADWGGRTSTMLCIFSGQLRTADPSNASVSADSDHIVSVLQQLHNIHLKSDDLSTSLDGNVAAARALVAECYESIDRLSTWLNAQLLDSTVDRPSEQHLAWRYSAPRFDGVRSVLQQLKTSFVLISLMLVCDQVPAIQLKMAITLLEKQNASEEMIQFFLRAVEEAKLGGAPPPYSVARATAPLATTATSNGTSNPRGGRWLPRRRATFTSSSSRMSL</sequence>
<feature type="region of interest" description="Disordered" evidence="1">
    <location>
        <begin position="199"/>
        <end position="233"/>
    </location>
</feature>
<name>A0A8H7E0N4_9EURO</name>
<evidence type="ECO:0000256" key="1">
    <source>
        <dbReference type="SAM" id="MobiDB-lite"/>
    </source>
</evidence>
<accession>A0A8H7E0N4</accession>
<dbReference type="Proteomes" id="UP000606974">
    <property type="component" value="Unassembled WGS sequence"/>
</dbReference>
<gene>
    <name evidence="2" type="ORF">GJ744_003338</name>
</gene>
<organism evidence="2 3">
    <name type="scientific">Endocarpon pusillum</name>
    <dbReference type="NCBI Taxonomy" id="364733"/>
    <lineage>
        <taxon>Eukaryota</taxon>
        <taxon>Fungi</taxon>
        <taxon>Dikarya</taxon>
        <taxon>Ascomycota</taxon>
        <taxon>Pezizomycotina</taxon>
        <taxon>Eurotiomycetes</taxon>
        <taxon>Chaetothyriomycetidae</taxon>
        <taxon>Verrucariales</taxon>
        <taxon>Verrucariaceae</taxon>
        <taxon>Endocarpon</taxon>
    </lineage>
</organism>
<evidence type="ECO:0000313" key="3">
    <source>
        <dbReference type="Proteomes" id="UP000606974"/>
    </source>
</evidence>
<dbReference type="AlphaFoldDB" id="A0A8H7E0N4"/>